<evidence type="ECO:0000313" key="3">
    <source>
        <dbReference type="EMBL" id="WDE95399.1"/>
    </source>
</evidence>
<gene>
    <name evidence="3" type="ORF">PQO03_06670</name>
</gene>
<evidence type="ECO:0000256" key="1">
    <source>
        <dbReference type="ARBA" id="ARBA00022801"/>
    </source>
</evidence>
<dbReference type="SUPFAM" id="SSF53474">
    <property type="entry name" value="alpha/beta-Hydrolases"/>
    <property type="match status" value="1"/>
</dbReference>
<protein>
    <submittedName>
        <fullName evidence="3">Prolyl oligopeptidase family serine peptidase</fullName>
    </submittedName>
</protein>
<name>A0ABY7VQ15_9BACT</name>
<feature type="domain" description="Peptidase S9 prolyl oligopeptidase catalytic" evidence="2">
    <location>
        <begin position="106"/>
        <end position="211"/>
    </location>
</feature>
<dbReference type="EMBL" id="CP117811">
    <property type="protein sequence ID" value="WDE95399.1"/>
    <property type="molecule type" value="Genomic_DNA"/>
</dbReference>
<accession>A0ABY7VQ15</accession>
<sequence>MKFFFLIAILLILLPQDLLSREKWPTYAQDIKYKTSIDQSLQAMMIYKAKAQKKRPLLVALHSWSGNYRQTGWQNDALQWCHENDWNFIHPNFRGANSNPDACGSEKAVQDIIDAVKYMQHDSLVDSDRIYLIGSSGGGHAALLLAGRAPQIWAGVSAWVPISDLNAWWAQKNKQKSKYARNIEKVAGGKPDNDASAHEQARLRSPLSYLHLAKKVNIDISAGISDGHKGGSVPFTHSLYAFNQVVPDKEKIPEAIIEKFYRTQSLPVELKAPQADPLYGKKHLIYRQESLHARINIFQGGHEIISHAALNWLKEQRKNKDAVWHSKHIHTLRSSQKNHPSGL</sequence>
<evidence type="ECO:0000313" key="4">
    <source>
        <dbReference type="Proteomes" id="UP001214250"/>
    </source>
</evidence>
<keyword evidence="4" id="KW-1185">Reference proteome</keyword>
<proteinExistence type="predicted"/>
<evidence type="ECO:0000259" key="2">
    <source>
        <dbReference type="Pfam" id="PF00326"/>
    </source>
</evidence>
<dbReference type="InterPro" id="IPR001375">
    <property type="entry name" value="Peptidase_S9_cat"/>
</dbReference>
<dbReference type="InterPro" id="IPR029058">
    <property type="entry name" value="AB_hydrolase_fold"/>
</dbReference>
<dbReference type="Gene3D" id="3.40.50.1820">
    <property type="entry name" value="alpha/beta hydrolase"/>
    <property type="match status" value="1"/>
</dbReference>
<keyword evidence="1" id="KW-0378">Hydrolase</keyword>
<dbReference type="PANTHER" id="PTHR22946">
    <property type="entry name" value="DIENELACTONE HYDROLASE DOMAIN-CONTAINING PROTEIN-RELATED"/>
    <property type="match status" value="1"/>
</dbReference>
<dbReference type="RefSeq" id="WP_274148922.1">
    <property type="nucleotide sequence ID" value="NZ_CP117811.1"/>
</dbReference>
<dbReference type="Pfam" id="PF00326">
    <property type="entry name" value="Peptidase_S9"/>
    <property type="match status" value="1"/>
</dbReference>
<dbReference type="Proteomes" id="UP001214250">
    <property type="component" value="Chromosome 1"/>
</dbReference>
<organism evidence="3 4">
    <name type="scientific">Lentisphaera profundi</name>
    <dbReference type="NCBI Taxonomy" id="1658616"/>
    <lineage>
        <taxon>Bacteria</taxon>
        <taxon>Pseudomonadati</taxon>
        <taxon>Lentisphaerota</taxon>
        <taxon>Lentisphaeria</taxon>
        <taxon>Lentisphaerales</taxon>
        <taxon>Lentisphaeraceae</taxon>
        <taxon>Lentisphaera</taxon>
    </lineage>
</organism>
<dbReference type="InterPro" id="IPR050261">
    <property type="entry name" value="FrsA_esterase"/>
</dbReference>
<reference evidence="3 4" key="1">
    <citation type="submission" date="2023-02" db="EMBL/GenBank/DDBJ databases">
        <title>Genome sequence of Lentisphaera profundi SAORIC-696.</title>
        <authorList>
            <person name="Kim e."/>
            <person name="Cho J.-C."/>
            <person name="Choi A."/>
            <person name="Kang I."/>
        </authorList>
    </citation>
    <scope>NUCLEOTIDE SEQUENCE [LARGE SCALE GENOMIC DNA]</scope>
    <source>
        <strain evidence="3 4">SAORIC-696</strain>
    </source>
</reference>
<dbReference type="PANTHER" id="PTHR22946:SF9">
    <property type="entry name" value="POLYKETIDE TRANSFERASE AF380"/>
    <property type="match status" value="1"/>
</dbReference>